<dbReference type="InterPro" id="IPR018319">
    <property type="entry name" value="SelA-like"/>
</dbReference>
<dbReference type="PANTHER" id="PTHR32328:SF0">
    <property type="entry name" value="L-SERYL-TRNA(SEC) SELENIUM TRANSFERASE"/>
    <property type="match status" value="1"/>
</dbReference>
<comment type="cofactor">
    <cofactor evidence="1">
        <name>pyridoxal 5'-phosphate</name>
        <dbReference type="ChEBI" id="CHEBI:597326"/>
    </cofactor>
</comment>
<sequence length="379" mass="40021">MMMNIYERIGLKRVINACGKMTILGVSAVDRTVMDEVAEAASNYVEIDTLIDRVGELISTHTGAEDSCVTSSASAGIAISVAAVISKGDPNLVERLPDSSGLANEVILLKGHSVNYGAPVTTMVRLGGGVPVEVGQANESEAFHVASAITGRTAAILYVKSHHAVQKGMVPLAEMIRIAHEHGLPLIIDAAAEEDLKKYVAAGADLVIYSGAKAIDAPTSGFITGRKALIAACKAQYHGIGRPMKIGKECMLGLVKALDRYAVHKHDGRADIPALEAAIAEINGIRGLSAELEQDEAGREIYRARVRVHADVLGVDAAAIEAQLRGGSPAIYTRKYYLNAGVFSIDPRPLQGDDLAVIVARLRQLAGACLQENTAKENA</sequence>
<dbReference type="SUPFAM" id="SSF53383">
    <property type="entry name" value="PLP-dependent transferases"/>
    <property type="match status" value="1"/>
</dbReference>
<evidence type="ECO:0000313" key="5">
    <source>
        <dbReference type="Proteomes" id="UP000809431"/>
    </source>
</evidence>
<keyword evidence="2" id="KW-0663">Pyridoxal phosphate</keyword>
<gene>
    <name evidence="4" type="ORF">JMJ54_13915</name>
</gene>
<evidence type="ECO:0000313" key="4">
    <source>
        <dbReference type="EMBL" id="MBM3116926.1"/>
    </source>
</evidence>
<dbReference type="NCBIfam" id="TIGR01437">
    <property type="entry name" value="selA_rel"/>
    <property type="match status" value="1"/>
</dbReference>
<comment type="similarity">
    <text evidence="3">Belongs to the SelA family.</text>
</comment>
<keyword evidence="4" id="KW-0456">Lyase</keyword>
<keyword evidence="5" id="KW-1185">Reference proteome</keyword>
<dbReference type="Proteomes" id="UP000809431">
    <property type="component" value="Unassembled WGS sequence"/>
</dbReference>
<dbReference type="InterPro" id="IPR015421">
    <property type="entry name" value="PyrdxlP-dep_Trfase_major"/>
</dbReference>
<dbReference type="InterPro" id="IPR015424">
    <property type="entry name" value="PyrdxlP-dep_Trfase"/>
</dbReference>
<dbReference type="Pfam" id="PF03841">
    <property type="entry name" value="SelA"/>
    <property type="match status" value="1"/>
</dbReference>
<evidence type="ECO:0000256" key="2">
    <source>
        <dbReference type="ARBA" id="ARBA00022898"/>
    </source>
</evidence>
<name>A0ABS2BMS7_9NEIS</name>
<dbReference type="GO" id="GO:0016829">
    <property type="term" value="F:lyase activity"/>
    <property type="evidence" value="ECO:0007669"/>
    <property type="project" value="UniProtKB-KW"/>
</dbReference>
<reference evidence="4 5" key="1">
    <citation type="submission" date="2021-01" db="EMBL/GenBank/DDBJ databases">
        <title>Draft Genome Sequence and Polyhydroxyalkanoate Biosynthetic Potential of Jeongeupia naejangsanensis Type Strain DSM 24253.</title>
        <authorList>
            <person name="Turrini P."/>
            <person name="Artuso I."/>
            <person name="Lugli G.A."/>
            <person name="Frangipani E."/>
            <person name="Ventura M."/>
            <person name="Visca P."/>
        </authorList>
    </citation>
    <scope>NUCLEOTIDE SEQUENCE [LARGE SCALE GENOMIC DNA]</scope>
    <source>
        <strain evidence="4 5">DSM 24253</strain>
    </source>
</reference>
<evidence type="ECO:0000256" key="3">
    <source>
        <dbReference type="ARBA" id="ARBA00044507"/>
    </source>
</evidence>
<dbReference type="InterPro" id="IPR006337">
    <property type="entry name" value="DgaE-like"/>
</dbReference>
<evidence type="ECO:0000256" key="1">
    <source>
        <dbReference type="ARBA" id="ARBA00001933"/>
    </source>
</evidence>
<dbReference type="EMBL" id="JAESND010000007">
    <property type="protein sequence ID" value="MBM3116926.1"/>
    <property type="molecule type" value="Genomic_DNA"/>
</dbReference>
<dbReference type="Gene3D" id="3.40.640.10">
    <property type="entry name" value="Type I PLP-dependent aspartate aminotransferase-like (Major domain)"/>
    <property type="match status" value="1"/>
</dbReference>
<dbReference type="PANTHER" id="PTHR32328">
    <property type="entry name" value="L-SERYL-TRNA(SEC) SELENIUM TRANSFERASE"/>
    <property type="match status" value="1"/>
</dbReference>
<protein>
    <submittedName>
        <fullName evidence="4">DgaE family pyridoxal phosphate-dependent ammonia lyase</fullName>
    </submittedName>
</protein>
<dbReference type="NCBIfam" id="NF047797">
    <property type="entry name" value="glminPNH3LysDgaE"/>
    <property type="match status" value="1"/>
</dbReference>
<comment type="caution">
    <text evidence="4">The sequence shown here is derived from an EMBL/GenBank/DDBJ whole genome shotgun (WGS) entry which is preliminary data.</text>
</comment>
<organism evidence="4 5">
    <name type="scientific">Jeongeupia naejangsanensis</name>
    <dbReference type="NCBI Taxonomy" id="613195"/>
    <lineage>
        <taxon>Bacteria</taxon>
        <taxon>Pseudomonadati</taxon>
        <taxon>Pseudomonadota</taxon>
        <taxon>Betaproteobacteria</taxon>
        <taxon>Neisseriales</taxon>
        <taxon>Chitinibacteraceae</taxon>
        <taxon>Jeongeupia</taxon>
    </lineage>
</organism>
<accession>A0ABS2BMS7</accession>
<proteinExistence type="inferred from homology"/>